<reference evidence="2" key="1">
    <citation type="journal article" date="2023" name="Mol. Phylogenet. Evol.">
        <title>Genome-scale phylogeny and comparative genomics of the fungal order Sordariales.</title>
        <authorList>
            <person name="Hensen N."/>
            <person name="Bonometti L."/>
            <person name="Westerberg I."/>
            <person name="Brannstrom I.O."/>
            <person name="Guillou S."/>
            <person name="Cros-Aarteil S."/>
            <person name="Calhoun S."/>
            <person name="Haridas S."/>
            <person name="Kuo A."/>
            <person name="Mondo S."/>
            <person name="Pangilinan J."/>
            <person name="Riley R."/>
            <person name="LaButti K."/>
            <person name="Andreopoulos B."/>
            <person name="Lipzen A."/>
            <person name="Chen C."/>
            <person name="Yan M."/>
            <person name="Daum C."/>
            <person name="Ng V."/>
            <person name="Clum A."/>
            <person name="Steindorff A."/>
            <person name="Ohm R.A."/>
            <person name="Martin F."/>
            <person name="Silar P."/>
            <person name="Natvig D.O."/>
            <person name="Lalanne C."/>
            <person name="Gautier V."/>
            <person name="Ament-Velasquez S.L."/>
            <person name="Kruys A."/>
            <person name="Hutchinson M.I."/>
            <person name="Powell A.J."/>
            <person name="Barry K."/>
            <person name="Miller A.N."/>
            <person name="Grigoriev I.V."/>
            <person name="Debuchy R."/>
            <person name="Gladieux P."/>
            <person name="Hiltunen Thoren M."/>
            <person name="Johannesson H."/>
        </authorList>
    </citation>
    <scope>NUCLEOTIDE SEQUENCE</scope>
    <source>
        <strain evidence="2">CBS 538.74</strain>
    </source>
</reference>
<gene>
    <name evidence="2" type="ORF">C8A00DRAFT_13580</name>
</gene>
<dbReference type="EMBL" id="MU856889">
    <property type="protein sequence ID" value="KAK4155372.1"/>
    <property type="molecule type" value="Genomic_DNA"/>
</dbReference>
<evidence type="ECO:0000313" key="3">
    <source>
        <dbReference type="Proteomes" id="UP001302745"/>
    </source>
</evidence>
<sequence length="317" mass="32950">MEGEAARKESKGKGKDADPDPAVGTTEKKGAGTSSLPRIAQSAASLLLSGPPPGAGLGAGSEKGESARTGEALARAGESSVQLRPNAPSGGTVRVGQTQEHIAQEEASFAAFLDSEGAPALSEPSALEGAWESAVPSPLAASGVTRAMQPGPRSITEQEARDGADVVALLSGGGDLDQVFDHVNEPPSQDDLAGLRKALFGEEADHKTASPIAWDNVLNFIPEYLQAQTAPGSGPVAELSEHLGTADAGEAWQVWIGQWSRVLTDYQDEVWGDLGALVDEARAEVRRIEEARPGENPPEPRALLRLRAILGHLRGAE</sequence>
<reference evidence="2" key="2">
    <citation type="submission" date="2023-05" db="EMBL/GenBank/DDBJ databases">
        <authorList>
            <consortium name="Lawrence Berkeley National Laboratory"/>
            <person name="Steindorff A."/>
            <person name="Hensen N."/>
            <person name="Bonometti L."/>
            <person name="Westerberg I."/>
            <person name="Brannstrom I.O."/>
            <person name="Guillou S."/>
            <person name="Cros-Aarteil S."/>
            <person name="Calhoun S."/>
            <person name="Haridas S."/>
            <person name="Kuo A."/>
            <person name="Mondo S."/>
            <person name="Pangilinan J."/>
            <person name="Riley R."/>
            <person name="Labutti K."/>
            <person name="Andreopoulos B."/>
            <person name="Lipzen A."/>
            <person name="Chen C."/>
            <person name="Yanf M."/>
            <person name="Daum C."/>
            <person name="Ng V."/>
            <person name="Clum A."/>
            <person name="Ohm R."/>
            <person name="Martin F."/>
            <person name="Silar P."/>
            <person name="Natvig D."/>
            <person name="Lalanne C."/>
            <person name="Gautier V."/>
            <person name="Ament-Velasquez S.L."/>
            <person name="Kruys A."/>
            <person name="Hutchinson M.I."/>
            <person name="Powell A.J."/>
            <person name="Barry K."/>
            <person name="Miller A.N."/>
            <person name="Grigoriev I.V."/>
            <person name="Debuchy R."/>
            <person name="Gladieux P."/>
            <person name="Thoren M.H."/>
            <person name="Johannesson H."/>
        </authorList>
    </citation>
    <scope>NUCLEOTIDE SEQUENCE</scope>
    <source>
        <strain evidence="2">CBS 538.74</strain>
    </source>
</reference>
<comment type="caution">
    <text evidence="2">The sequence shown here is derived from an EMBL/GenBank/DDBJ whole genome shotgun (WGS) entry which is preliminary data.</text>
</comment>
<accession>A0AAN6VPE1</accession>
<dbReference type="AlphaFoldDB" id="A0AAN6VPE1"/>
<feature type="compositionally biased region" description="Basic and acidic residues" evidence="1">
    <location>
        <begin position="1"/>
        <end position="18"/>
    </location>
</feature>
<dbReference type="Proteomes" id="UP001302745">
    <property type="component" value="Unassembled WGS sequence"/>
</dbReference>
<organism evidence="2 3">
    <name type="scientific">Chaetomidium leptoderma</name>
    <dbReference type="NCBI Taxonomy" id="669021"/>
    <lineage>
        <taxon>Eukaryota</taxon>
        <taxon>Fungi</taxon>
        <taxon>Dikarya</taxon>
        <taxon>Ascomycota</taxon>
        <taxon>Pezizomycotina</taxon>
        <taxon>Sordariomycetes</taxon>
        <taxon>Sordariomycetidae</taxon>
        <taxon>Sordariales</taxon>
        <taxon>Chaetomiaceae</taxon>
        <taxon>Chaetomidium</taxon>
    </lineage>
</organism>
<feature type="region of interest" description="Disordered" evidence="1">
    <location>
        <begin position="1"/>
        <end position="98"/>
    </location>
</feature>
<name>A0AAN6VPE1_9PEZI</name>
<protein>
    <submittedName>
        <fullName evidence="2">Uncharacterized protein</fullName>
    </submittedName>
</protein>
<evidence type="ECO:0000313" key="2">
    <source>
        <dbReference type="EMBL" id="KAK4155372.1"/>
    </source>
</evidence>
<evidence type="ECO:0000256" key="1">
    <source>
        <dbReference type="SAM" id="MobiDB-lite"/>
    </source>
</evidence>
<feature type="region of interest" description="Disordered" evidence="1">
    <location>
        <begin position="139"/>
        <end position="160"/>
    </location>
</feature>
<keyword evidence="3" id="KW-1185">Reference proteome</keyword>
<proteinExistence type="predicted"/>